<keyword evidence="1" id="KW-0547">Nucleotide-binding</keyword>
<dbReference type="CDD" id="cd18793">
    <property type="entry name" value="SF2_C_SNF"/>
    <property type="match status" value="1"/>
</dbReference>
<dbReference type="InterPro" id="IPR027417">
    <property type="entry name" value="P-loop_NTPase"/>
</dbReference>
<keyword evidence="8" id="KW-1185">Reference proteome</keyword>
<evidence type="ECO:0000256" key="2">
    <source>
        <dbReference type="ARBA" id="ARBA00022801"/>
    </source>
</evidence>
<evidence type="ECO:0000313" key="8">
    <source>
        <dbReference type="Proteomes" id="UP000235371"/>
    </source>
</evidence>
<dbReference type="InterPro" id="IPR049730">
    <property type="entry name" value="SNF2/RAD54-like_C"/>
</dbReference>
<dbReference type="RefSeq" id="XP_024734221.1">
    <property type="nucleotide sequence ID" value="XM_024885023.1"/>
</dbReference>
<dbReference type="GeneID" id="36593100"/>
<keyword evidence="3" id="KW-0067">ATP-binding</keyword>
<dbReference type="EMBL" id="KZ613847">
    <property type="protein sequence ID" value="PMD57317.1"/>
    <property type="molecule type" value="Genomic_DNA"/>
</dbReference>
<evidence type="ECO:0000256" key="3">
    <source>
        <dbReference type="ARBA" id="ARBA00022840"/>
    </source>
</evidence>
<evidence type="ECO:0000259" key="5">
    <source>
        <dbReference type="PROSITE" id="PS51192"/>
    </source>
</evidence>
<dbReference type="Gene3D" id="3.40.50.300">
    <property type="entry name" value="P-loop containing nucleotide triphosphate hydrolases"/>
    <property type="match status" value="1"/>
</dbReference>
<dbReference type="OrthoDB" id="448448at2759"/>
<dbReference type="Gene3D" id="3.40.50.10810">
    <property type="entry name" value="Tandem AAA-ATPase domain"/>
    <property type="match status" value="1"/>
</dbReference>
<name>A0A2J6T2T9_9HELO</name>
<dbReference type="CDD" id="cd18008">
    <property type="entry name" value="DEXDc_SHPRH-like"/>
    <property type="match status" value="1"/>
</dbReference>
<dbReference type="InterPro" id="IPR050628">
    <property type="entry name" value="SNF2_RAD54_helicase_TF"/>
</dbReference>
<sequence length="900" mass="101290">MMDFQGSGLPRSKNISDARHPKRRRLCDNSFEEVLPYPHAVSNPALGHHEYDYTDLVVVGEEETQVQCSSRCESNVEASSINVTDDELLECCYGMLSKICVRLRHPSNVPLPSHLPVTFRAPNTLSSLSNASAEFEIQSDVHSKILSELHGLEDVTTQMYCCSSLELPRQSFPPNAKRRSGKISRVWRLNVIIYGSVMVEDVVGQYLSKNRMYLQDPVDCERNVLYRNPHMISTDGGIVMTDSFMTPPIPIEVERLSIGPDLLAQLMAEQTSLPEMEPPSTVTTALFRHQKQALTFMVRREQGWDLKSTGDIWIEEDSEPGCRSYRNTVNGCSRTKPPPCFRGGLLADDMGLGKTLSMISLIATNQYLKSPPYGNSAYENELCHKLKATLLIVPPPLIQAWQKQLNMHIRPGTFHLHVYHGQNRKEIEKLQHCDVVITTFQTLSSAWRKQRLQVVQDPIFSVTWHRVILDEAHTIQNAQSQLAQACCALQAERRWAITGTPIQNKLTDFSSILKFLQVYPYDDQKIFDEEISHPWHLANREGFLRLKSLVRAITISRTKTVIKLPARVDEIHHLEFSSEESDGYNAAKKETIALFEEAISSNKQGGKTFNALTRLNFLRIFCNLGLCDVCDSFYSNILDGSALCTQCGQALLEDLLEGTSRPDFDCSPNITRMPSLCDNCKSDSSSHQSGLTPFFQREQSDVSAASSAPSTPSNQTQTLLPLESIPTKIKALVADLSTHCLTEKCVVFSFWTSTLDLVQYMLDESEIIYTRIDGKMSLGKRTECMRLFQTDDTVRVILVSITCGGAGLDLTAGSRAYLLEPHWNPMIEEQALCRVHRVGQKREVTTVRYLIRGSFEEQVVEIQKRKKKLAEVTFGSGQMSEDGINLGTLLASRYLKSVLE</sequence>
<gene>
    <name evidence="7" type="ORF">K444DRAFT_644904</name>
</gene>
<dbReference type="GO" id="GO:0006281">
    <property type="term" value="P:DNA repair"/>
    <property type="evidence" value="ECO:0007669"/>
    <property type="project" value="TreeGrafter"/>
</dbReference>
<feature type="domain" description="Helicase C-terminal" evidence="6">
    <location>
        <begin position="728"/>
        <end position="885"/>
    </location>
</feature>
<reference evidence="7 8" key="1">
    <citation type="submission" date="2016-04" db="EMBL/GenBank/DDBJ databases">
        <title>A degradative enzymes factory behind the ericoid mycorrhizal symbiosis.</title>
        <authorList>
            <consortium name="DOE Joint Genome Institute"/>
            <person name="Martino E."/>
            <person name="Morin E."/>
            <person name="Grelet G."/>
            <person name="Kuo A."/>
            <person name="Kohler A."/>
            <person name="Daghino S."/>
            <person name="Barry K."/>
            <person name="Choi C."/>
            <person name="Cichocki N."/>
            <person name="Clum A."/>
            <person name="Copeland A."/>
            <person name="Hainaut M."/>
            <person name="Haridas S."/>
            <person name="Labutti K."/>
            <person name="Lindquist E."/>
            <person name="Lipzen A."/>
            <person name="Khouja H.-R."/>
            <person name="Murat C."/>
            <person name="Ohm R."/>
            <person name="Olson A."/>
            <person name="Spatafora J."/>
            <person name="Veneault-Fourrey C."/>
            <person name="Henrissat B."/>
            <person name="Grigoriev I."/>
            <person name="Martin F."/>
            <person name="Perotto S."/>
        </authorList>
    </citation>
    <scope>NUCLEOTIDE SEQUENCE [LARGE SCALE GENOMIC DNA]</scope>
    <source>
        <strain evidence="7 8">E</strain>
    </source>
</reference>
<dbReference type="GO" id="GO:0008094">
    <property type="term" value="F:ATP-dependent activity, acting on DNA"/>
    <property type="evidence" value="ECO:0007669"/>
    <property type="project" value="TreeGrafter"/>
</dbReference>
<dbReference type="Proteomes" id="UP000235371">
    <property type="component" value="Unassembled WGS sequence"/>
</dbReference>
<accession>A0A2J6T2T9</accession>
<dbReference type="Pfam" id="PF00176">
    <property type="entry name" value="SNF2-rel_dom"/>
    <property type="match status" value="1"/>
</dbReference>
<dbReference type="InterPro" id="IPR038718">
    <property type="entry name" value="SNF2-like_sf"/>
</dbReference>
<dbReference type="PANTHER" id="PTHR45626:SF52">
    <property type="entry name" value="SINGLE-STRANDED DNA-DEPENDENT ATPASE (EUROFUNG)"/>
    <property type="match status" value="1"/>
</dbReference>
<evidence type="ECO:0000256" key="4">
    <source>
        <dbReference type="SAM" id="MobiDB-lite"/>
    </source>
</evidence>
<dbReference type="PANTHER" id="PTHR45626">
    <property type="entry name" value="TRANSCRIPTION TERMINATION FACTOR 2-RELATED"/>
    <property type="match status" value="1"/>
</dbReference>
<organism evidence="7 8">
    <name type="scientific">Hyaloscypha bicolor E</name>
    <dbReference type="NCBI Taxonomy" id="1095630"/>
    <lineage>
        <taxon>Eukaryota</taxon>
        <taxon>Fungi</taxon>
        <taxon>Dikarya</taxon>
        <taxon>Ascomycota</taxon>
        <taxon>Pezizomycotina</taxon>
        <taxon>Leotiomycetes</taxon>
        <taxon>Helotiales</taxon>
        <taxon>Hyaloscyphaceae</taxon>
        <taxon>Hyaloscypha</taxon>
        <taxon>Hyaloscypha bicolor</taxon>
    </lineage>
</organism>
<dbReference type="InterPro" id="IPR014001">
    <property type="entry name" value="Helicase_ATP-bd"/>
</dbReference>
<dbReference type="Pfam" id="PF00271">
    <property type="entry name" value="Helicase_C"/>
    <property type="match status" value="1"/>
</dbReference>
<feature type="region of interest" description="Disordered" evidence="4">
    <location>
        <begin position="1"/>
        <end position="21"/>
    </location>
</feature>
<proteinExistence type="predicted"/>
<dbReference type="PROSITE" id="PS51194">
    <property type="entry name" value="HELICASE_CTER"/>
    <property type="match status" value="1"/>
</dbReference>
<dbReference type="GO" id="GO:0016787">
    <property type="term" value="F:hydrolase activity"/>
    <property type="evidence" value="ECO:0007669"/>
    <property type="project" value="UniProtKB-KW"/>
</dbReference>
<dbReference type="AlphaFoldDB" id="A0A2J6T2T9"/>
<evidence type="ECO:0000256" key="1">
    <source>
        <dbReference type="ARBA" id="ARBA00022741"/>
    </source>
</evidence>
<protein>
    <submittedName>
        <fullName evidence="7">Uncharacterized protein</fullName>
    </submittedName>
</protein>
<dbReference type="InParanoid" id="A0A2J6T2T9"/>
<dbReference type="SMART" id="SM00490">
    <property type="entry name" value="HELICc"/>
    <property type="match status" value="1"/>
</dbReference>
<evidence type="ECO:0000259" key="6">
    <source>
        <dbReference type="PROSITE" id="PS51194"/>
    </source>
</evidence>
<keyword evidence="2" id="KW-0378">Hydrolase</keyword>
<dbReference type="GO" id="GO:0005524">
    <property type="term" value="F:ATP binding"/>
    <property type="evidence" value="ECO:0007669"/>
    <property type="project" value="UniProtKB-KW"/>
</dbReference>
<evidence type="ECO:0000313" key="7">
    <source>
        <dbReference type="EMBL" id="PMD57317.1"/>
    </source>
</evidence>
<dbReference type="STRING" id="1095630.A0A2J6T2T9"/>
<dbReference type="GO" id="GO:0005634">
    <property type="term" value="C:nucleus"/>
    <property type="evidence" value="ECO:0007669"/>
    <property type="project" value="TreeGrafter"/>
</dbReference>
<dbReference type="SMART" id="SM00487">
    <property type="entry name" value="DEXDc"/>
    <property type="match status" value="1"/>
</dbReference>
<dbReference type="InterPro" id="IPR001650">
    <property type="entry name" value="Helicase_C-like"/>
</dbReference>
<dbReference type="SUPFAM" id="SSF52540">
    <property type="entry name" value="P-loop containing nucleoside triphosphate hydrolases"/>
    <property type="match status" value="2"/>
</dbReference>
<dbReference type="InterPro" id="IPR000330">
    <property type="entry name" value="SNF2_N"/>
</dbReference>
<dbReference type="PROSITE" id="PS51192">
    <property type="entry name" value="HELICASE_ATP_BIND_1"/>
    <property type="match status" value="1"/>
</dbReference>
<feature type="domain" description="Helicase ATP-binding" evidence="5">
    <location>
        <begin position="335"/>
        <end position="519"/>
    </location>
</feature>